<evidence type="ECO:0000313" key="3">
    <source>
        <dbReference type="EMBL" id="NDW07244.1"/>
    </source>
</evidence>
<keyword evidence="1" id="KW-0812">Transmembrane</keyword>
<feature type="transmembrane region" description="Helical" evidence="1">
    <location>
        <begin position="42"/>
        <end position="66"/>
    </location>
</feature>
<feature type="transmembrane region" description="Helical" evidence="1">
    <location>
        <begin position="72"/>
        <end position="93"/>
    </location>
</feature>
<evidence type="ECO:0000259" key="2">
    <source>
        <dbReference type="Pfam" id="PF04536"/>
    </source>
</evidence>
<proteinExistence type="predicted"/>
<evidence type="ECO:0000256" key="1">
    <source>
        <dbReference type="SAM" id="Phobius"/>
    </source>
</evidence>
<organism evidence="3 4">
    <name type="scientific">Jiella pacifica</name>
    <dbReference type="NCBI Taxonomy" id="2696469"/>
    <lineage>
        <taxon>Bacteria</taxon>
        <taxon>Pseudomonadati</taxon>
        <taxon>Pseudomonadota</taxon>
        <taxon>Alphaproteobacteria</taxon>
        <taxon>Hyphomicrobiales</taxon>
        <taxon>Aurantimonadaceae</taxon>
        <taxon>Jiella</taxon>
    </lineage>
</organism>
<reference evidence="3 4" key="1">
    <citation type="submission" date="2020-01" db="EMBL/GenBank/DDBJ databases">
        <title>Jiella pacifica sp. nov.</title>
        <authorList>
            <person name="Xue Z."/>
            <person name="Zhu S."/>
            <person name="Chen J."/>
            <person name="Yang J."/>
        </authorList>
    </citation>
    <scope>NUCLEOTIDE SEQUENCE [LARGE SCALE GENOMIC DNA]</scope>
    <source>
        <strain evidence="3 4">40Bstr34</strain>
    </source>
</reference>
<dbReference type="EMBL" id="JAAAMG010000025">
    <property type="protein sequence ID" value="NDW07244.1"/>
    <property type="molecule type" value="Genomic_DNA"/>
</dbReference>
<dbReference type="AlphaFoldDB" id="A0A6N9T754"/>
<sequence length="212" mass="21679">MAKLTFTEADHACIASAIGKAEAATTGEIYAVFTHASDGYGFVAATAALGLSLLAALTTAIVALGFGIAVPALGLILCQLLAAGLLGALLALFPRLRMIFVPRTIAASRAHAFALGQFAAHGLHLTADRTGVLIFVSEAEHHAEIVADAGIAAKVPQEAWDAAVAGLIEAARQNRLADGYVTAVTTTGAILASHFPGDAKNANELPDRLVVM</sequence>
<dbReference type="Gene3D" id="3.10.310.50">
    <property type="match status" value="1"/>
</dbReference>
<dbReference type="RefSeq" id="WP_163465697.1">
    <property type="nucleotide sequence ID" value="NZ_JAAAMG010000025.1"/>
</dbReference>
<name>A0A6N9T754_9HYPH</name>
<comment type="caution">
    <text evidence="3">The sequence shown here is derived from an EMBL/GenBank/DDBJ whole genome shotgun (WGS) entry which is preliminary data.</text>
</comment>
<dbReference type="InterPro" id="IPR007621">
    <property type="entry name" value="TPM_dom"/>
</dbReference>
<gene>
    <name evidence="3" type="ORF">GTK09_22755</name>
</gene>
<keyword evidence="1" id="KW-0472">Membrane</keyword>
<protein>
    <submittedName>
        <fullName evidence="3">TPM domain-containing protein</fullName>
    </submittedName>
</protein>
<accession>A0A6N9T754</accession>
<dbReference type="PANTHER" id="PTHR30373">
    <property type="entry name" value="UPF0603 PROTEIN YGCG"/>
    <property type="match status" value="1"/>
</dbReference>
<keyword evidence="1" id="KW-1133">Transmembrane helix</keyword>
<keyword evidence="4" id="KW-1185">Reference proteome</keyword>
<feature type="domain" description="TPM" evidence="2">
    <location>
        <begin position="96"/>
        <end position="188"/>
    </location>
</feature>
<dbReference type="Pfam" id="PF04536">
    <property type="entry name" value="TPM_phosphatase"/>
    <property type="match status" value="1"/>
</dbReference>
<dbReference type="PANTHER" id="PTHR30373:SF8">
    <property type="entry name" value="BLL7265 PROTEIN"/>
    <property type="match status" value="1"/>
</dbReference>
<evidence type="ECO:0000313" key="4">
    <source>
        <dbReference type="Proteomes" id="UP000469011"/>
    </source>
</evidence>
<dbReference type="Proteomes" id="UP000469011">
    <property type="component" value="Unassembled WGS sequence"/>
</dbReference>